<dbReference type="Proteomes" id="UP000261174">
    <property type="component" value="Unassembled WGS sequence"/>
</dbReference>
<proteinExistence type="predicted"/>
<feature type="coiled-coil region" evidence="1">
    <location>
        <begin position="61"/>
        <end position="95"/>
    </location>
</feature>
<keyword evidence="3" id="KW-1185">Reference proteome</keyword>
<dbReference type="SUPFAM" id="SSF46689">
    <property type="entry name" value="Homeodomain-like"/>
    <property type="match status" value="1"/>
</dbReference>
<evidence type="ECO:0000256" key="1">
    <source>
        <dbReference type="SAM" id="Coils"/>
    </source>
</evidence>
<evidence type="ECO:0000313" key="3">
    <source>
        <dbReference type="Proteomes" id="UP000261174"/>
    </source>
</evidence>
<organism evidence="2 3">
    <name type="scientific">Chitinophaga silvisoli</name>
    <dbReference type="NCBI Taxonomy" id="2291814"/>
    <lineage>
        <taxon>Bacteria</taxon>
        <taxon>Pseudomonadati</taxon>
        <taxon>Bacteroidota</taxon>
        <taxon>Chitinophagia</taxon>
        <taxon>Chitinophagales</taxon>
        <taxon>Chitinophagaceae</taxon>
        <taxon>Chitinophaga</taxon>
    </lineage>
</organism>
<keyword evidence="1" id="KW-0175">Coiled coil</keyword>
<dbReference type="InterPro" id="IPR009057">
    <property type="entry name" value="Homeodomain-like_sf"/>
</dbReference>
<gene>
    <name evidence="2" type="ORF">DXN04_33640</name>
</gene>
<dbReference type="AlphaFoldDB" id="A0A3E1NN64"/>
<protein>
    <submittedName>
        <fullName evidence="2">Transposase</fullName>
    </submittedName>
</protein>
<accession>A0A3E1NN64</accession>
<dbReference type="RefSeq" id="WP_116857811.1">
    <property type="nucleotide sequence ID" value="NZ_QTJV01000028.1"/>
</dbReference>
<dbReference type="EMBL" id="QTJV01000028">
    <property type="protein sequence ID" value="RFM29264.1"/>
    <property type="molecule type" value="Genomic_DNA"/>
</dbReference>
<reference evidence="2 3" key="1">
    <citation type="submission" date="2018-08" db="EMBL/GenBank/DDBJ databases">
        <title>Chitinophaga sp. K20C18050901, a novel bacterium isolated from forest soil.</title>
        <authorList>
            <person name="Wang C."/>
        </authorList>
    </citation>
    <scope>NUCLEOTIDE SEQUENCE [LARGE SCALE GENOMIC DNA]</scope>
    <source>
        <strain evidence="2 3">K20C18050901</strain>
    </source>
</reference>
<evidence type="ECO:0000313" key="2">
    <source>
        <dbReference type="EMBL" id="RFM29264.1"/>
    </source>
</evidence>
<comment type="caution">
    <text evidence="2">The sequence shown here is derived from an EMBL/GenBank/DDBJ whole genome shotgun (WGS) entry which is preliminary data.</text>
</comment>
<name>A0A3E1NN64_9BACT</name>
<dbReference type="OrthoDB" id="531972at2"/>
<sequence>MAKTTKTPKKSYDPQFKAKVSIEALSQASTTEAVAKQFSINKTQANSWRNQLKDNAYTLFMKGKQEVYEDKQETIDNLQQLLGQEAMEIAQLKKKSR</sequence>